<dbReference type="GO" id="GO:0008446">
    <property type="term" value="F:GDP-mannose 4,6-dehydratase activity"/>
    <property type="evidence" value="ECO:0007669"/>
    <property type="project" value="UniProtKB-EC"/>
</dbReference>
<evidence type="ECO:0000259" key="1">
    <source>
        <dbReference type="Pfam" id="PF16363"/>
    </source>
</evidence>
<feature type="domain" description="NAD(P)-binding" evidence="1">
    <location>
        <begin position="10"/>
        <end position="275"/>
    </location>
</feature>
<dbReference type="PANTHER" id="PTHR43000">
    <property type="entry name" value="DTDP-D-GLUCOSE 4,6-DEHYDRATASE-RELATED"/>
    <property type="match status" value="1"/>
</dbReference>
<keyword evidence="3" id="KW-1185">Reference proteome</keyword>
<dbReference type="EC" id="4.2.1.47" evidence="2"/>
<dbReference type="InterPro" id="IPR016040">
    <property type="entry name" value="NAD(P)-bd_dom"/>
</dbReference>
<sequence length="298" mass="33483">MESPTNKTVLITGINGFTGKHLEAFLKNKGYTVYGTSFSTPKNENHFKCDILNSVEIRNLLGKVQPNYIIHLAAISFVASKDVSKIYETNVIGTLNLLESVIDLQIKADKILLASSAAIYGNIGSILSEEMCPKPANHYGNSKLAMENMAANFFSKLNIIITRPFNYTGIGQEEHFLIPKIVSHFKQKKHTIELGNIDTFREYNNVEFLIDNYEKLLTSNFDSGAVNIASGSTYSIKDILEIMTDISSHSIRININEKFIRKHEIKELKGSSKKLIKLAGKITNEFSLKKTLEQMYFS</sequence>
<dbReference type="Gene3D" id="3.90.25.10">
    <property type="entry name" value="UDP-galactose 4-epimerase, domain 1"/>
    <property type="match status" value="1"/>
</dbReference>
<dbReference type="Proteomes" id="UP001597526">
    <property type="component" value="Unassembled WGS sequence"/>
</dbReference>
<organism evidence="2 3">
    <name type="scientific">Croceitalea marina</name>
    <dbReference type="NCBI Taxonomy" id="1775166"/>
    <lineage>
        <taxon>Bacteria</taxon>
        <taxon>Pseudomonadati</taxon>
        <taxon>Bacteroidota</taxon>
        <taxon>Flavobacteriia</taxon>
        <taxon>Flavobacteriales</taxon>
        <taxon>Flavobacteriaceae</taxon>
        <taxon>Croceitalea</taxon>
    </lineage>
</organism>
<dbReference type="EMBL" id="JBHULB010000017">
    <property type="protein sequence ID" value="MFD2588018.1"/>
    <property type="molecule type" value="Genomic_DNA"/>
</dbReference>
<gene>
    <name evidence="2" type="ORF">ACFSQJ_13820</name>
</gene>
<evidence type="ECO:0000313" key="3">
    <source>
        <dbReference type="Proteomes" id="UP001597526"/>
    </source>
</evidence>
<proteinExistence type="predicted"/>
<dbReference type="RefSeq" id="WP_377767558.1">
    <property type="nucleotide sequence ID" value="NZ_JBHULB010000017.1"/>
</dbReference>
<dbReference type="Pfam" id="PF16363">
    <property type="entry name" value="GDP_Man_Dehyd"/>
    <property type="match status" value="1"/>
</dbReference>
<accession>A0ABW5N0C2</accession>
<keyword evidence="2" id="KW-0456">Lyase</keyword>
<dbReference type="SUPFAM" id="SSF51735">
    <property type="entry name" value="NAD(P)-binding Rossmann-fold domains"/>
    <property type="match status" value="1"/>
</dbReference>
<protein>
    <submittedName>
        <fullName evidence="2">GDP-mannose 4,6-dehydratase</fullName>
        <ecNumber evidence="2">4.2.1.47</ecNumber>
    </submittedName>
</protein>
<comment type="caution">
    <text evidence="2">The sequence shown here is derived from an EMBL/GenBank/DDBJ whole genome shotgun (WGS) entry which is preliminary data.</text>
</comment>
<evidence type="ECO:0000313" key="2">
    <source>
        <dbReference type="EMBL" id="MFD2588018.1"/>
    </source>
</evidence>
<dbReference type="Gene3D" id="3.40.50.720">
    <property type="entry name" value="NAD(P)-binding Rossmann-like Domain"/>
    <property type="match status" value="1"/>
</dbReference>
<reference evidence="3" key="1">
    <citation type="journal article" date="2019" name="Int. J. Syst. Evol. Microbiol.">
        <title>The Global Catalogue of Microorganisms (GCM) 10K type strain sequencing project: providing services to taxonomists for standard genome sequencing and annotation.</title>
        <authorList>
            <consortium name="The Broad Institute Genomics Platform"/>
            <consortium name="The Broad Institute Genome Sequencing Center for Infectious Disease"/>
            <person name="Wu L."/>
            <person name="Ma J."/>
        </authorList>
    </citation>
    <scope>NUCLEOTIDE SEQUENCE [LARGE SCALE GENOMIC DNA]</scope>
    <source>
        <strain evidence="3">KCTC 52368</strain>
    </source>
</reference>
<dbReference type="InterPro" id="IPR036291">
    <property type="entry name" value="NAD(P)-bd_dom_sf"/>
</dbReference>
<name>A0ABW5N0C2_9FLAO</name>